<dbReference type="AlphaFoldDB" id="A0A4Y2LGL5"/>
<comment type="caution">
    <text evidence="2">The sequence shown here is derived from an EMBL/GenBank/DDBJ whole genome shotgun (WGS) entry which is preliminary data.</text>
</comment>
<evidence type="ECO:0000256" key="1">
    <source>
        <dbReference type="SAM" id="MobiDB-lite"/>
    </source>
</evidence>
<feature type="region of interest" description="Disordered" evidence="1">
    <location>
        <begin position="69"/>
        <end position="90"/>
    </location>
</feature>
<dbReference type="EMBL" id="BGPR01199474">
    <property type="protein sequence ID" value="GBN13941.1"/>
    <property type="molecule type" value="Genomic_DNA"/>
</dbReference>
<protein>
    <submittedName>
        <fullName evidence="2">Uncharacterized protein</fullName>
    </submittedName>
</protein>
<dbReference type="Proteomes" id="UP000499080">
    <property type="component" value="Unassembled WGS sequence"/>
</dbReference>
<evidence type="ECO:0000313" key="3">
    <source>
        <dbReference type="Proteomes" id="UP000499080"/>
    </source>
</evidence>
<keyword evidence="3" id="KW-1185">Reference proteome</keyword>
<proteinExistence type="predicted"/>
<evidence type="ECO:0000313" key="2">
    <source>
        <dbReference type="EMBL" id="GBN13941.1"/>
    </source>
</evidence>
<gene>
    <name evidence="2" type="ORF">AVEN_98161_1</name>
</gene>
<organism evidence="2 3">
    <name type="scientific">Araneus ventricosus</name>
    <name type="common">Orbweaver spider</name>
    <name type="synonym">Epeira ventricosa</name>
    <dbReference type="NCBI Taxonomy" id="182803"/>
    <lineage>
        <taxon>Eukaryota</taxon>
        <taxon>Metazoa</taxon>
        <taxon>Ecdysozoa</taxon>
        <taxon>Arthropoda</taxon>
        <taxon>Chelicerata</taxon>
        <taxon>Arachnida</taxon>
        <taxon>Araneae</taxon>
        <taxon>Araneomorphae</taxon>
        <taxon>Entelegynae</taxon>
        <taxon>Araneoidea</taxon>
        <taxon>Araneidae</taxon>
        <taxon>Araneus</taxon>
    </lineage>
</organism>
<reference evidence="2 3" key="1">
    <citation type="journal article" date="2019" name="Sci. Rep.">
        <title>Orb-weaving spider Araneus ventricosus genome elucidates the spidroin gene catalogue.</title>
        <authorList>
            <person name="Kono N."/>
            <person name="Nakamura H."/>
            <person name="Ohtoshi R."/>
            <person name="Moran D.A.P."/>
            <person name="Shinohara A."/>
            <person name="Yoshida Y."/>
            <person name="Fujiwara M."/>
            <person name="Mori M."/>
            <person name="Tomita M."/>
            <person name="Arakawa K."/>
        </authorList>
    </citation>
    <scope>NUCLEOTIDE SEQUENCE [LARGE SCALE GENOMIC DNA]</scope>
</reference>
<accession>A0A4Y2LGL5</accession>
<name>A0A4Y2LGL5_ARAVE</name>
<sequence>MQKSVSAVAVLQDRKQSTPECAVLPAATSKILFWESLLANRLNAWLQSRRSAAPKLQFLLRQGKRIRMHKENGRTPSLLSKDPPAPNRPDFRQYEGIARLLSTTISALSTIE</sequence>